<dbReference type="PANTHER" id="PTHR47053:SF1">
    <property type="entry name" value="MUREIN DD-ENDOPEPTIDASE MEPH-RELATED"/>
    <property type="match status" value="1"/>
</dbReference>
<dbReference type="Gene3D" id="3.90.1720.10">
    <property type="entry name" value="endopeptidase domain like (from Nostoc punctiforme)"/>
    <property type="match status" value="1"/>
</dbReference>
<evidence type="ECO:0000256" key="2">
    <source>
        <dbReference type="ARBA" id="ARBA00022670"/>
    </source>
</evidence>
<dbReference type="InterPro" id="IPR038765">
    <property type="entry name" value="Papain-like_cys_pep_sf"/>
</dbReference>
<comment type="caution">
    <text evidence="6">The sequence shown here is derived from an EMBL/GenBank/DDBJ whole genome shotgun (WGS) entry which is preliminary data.</text>
</comment>
<evidence type="ECO:0000313" key="6">
    <source>
        <dbReference type="EMBL" id="MCB6183465.1"/>
    </source>
</evidence>
<keyword evidence="4" id="KW-0788">Thiol protease</keyword>
<keyword evidence="7" id="KW-1185">Reference proteome</keyword>
<dbReference type="PANTHER" id="PTHR47053">
    <property type="entry name" value="MUREIN DD-ENDOPEPTIDASE MEPH-RELATED"/>
    <property type="match status" value="1"/>
</dbReference>
<evidence type="ECO:0000256" key="1">
    <source>
        <dbReference type="ARBA" id="ARBA00007074"/>
    </source>
</evidence>
<dbReference type="Pfam" id="PF00877">
    <property type="entry name" value="NLPC_P60"/>
    <property type="match status" value="1"/>
</dbReference>
<proteinExistence type="inferred from homology"/>
<feature type="domain" description="NlpC/P60" evidence="5">
    <location>
        <begin position="117"/>
        <end position="240"/>
    </location>
</feature>
<name>A0ABS8D5I5_9NEIS</name>
<reference evidence="6" key="1">
    <citation type="submission" date="2021-10" db="EMBL/GenBank/DDBJ databases">
        <title>The complete genome sequence of Leeia sp. TBRC 13508.</title>
        <authorList>
            <person name="Charoenyingcharoen P."/>
            <person name="Yukphan P."/>
        </authorList>
    </citation>
    <scope>NUCLEOTIDE SEQUENCE</scope>
    <source>
        <strain evidence="6">TBRC 13508</strain>
    </source>
</reference>
<gene>
    <name evidence="6" type="ORF">LIN78_07885</name>
</gene>
<organism evidence="6 7">
    <name type="scientific">Leeia speluncae</name>
    <dbReference type="NCBI Taxonomy" id="2884804"/>
    <lineage>
        <taxon>Bacteria</taxon>
        <taxon>Pseudomonadati</taxon>
        <taxon>Pseudomonadota</taxon>
        <taxon>Betaproteobacteria</taxon>
        <taxon>Neisseriales</taxon>
        <taxon>Leeiaceae</taxon>
        <taxon>Leeia</taxon>
    </lineage>
</organism>
<dbReference type="EMBL" id="JAJBZT010000003">
    <property type="protein sequence ID" value="MCB6183465.1"/>
    <property type="molecule type" value="Genomic_DNA"/>
</dbReference>
<evidence type="ECO:0000256" key="4">
    <source>
        <dbReference type="ARBA" id="ARBA00022807"/>
    </source>
</evidence>
<protein>
    <submittedName>
        <fullName evidence="6">C40 family peptidase</fullName>
    </submittedName>
</protein>
<dbReference type="SUPFAM" id="SSF54001">
    <property type="entry name" value="Cysteine proteinases"/>
    <property type="match status" value="1"/>
</dbReference>
<dbReference type="PROSITE" id="PS51935">
    <property type="entry name" value="NLPC_P60"/>
    <property type="match status" value="1"/>
</dbReference>
<sequence>MNHRSHPAIKNQYILFQKGNNFITAVDDRIFHRKQLYLLNIFDYFNMSAPKKIREHFTFRKKTANFTTRDRGYAMNSTRRHFLITSTAFSLALLAGCSTSKPPIKQSQSKSQLQIDNKYRQDIVLSALGLVGTPYKYGGASDNGFDCSGLTRFIFQQATNISLPHNAAAQFKLGRMLSIQSLEQGDLVFFNTNGNAHSHMGIYIGNQQFVHAPSSGGNVRVDQLAAKYYAQRFDGAVSLFA</sequence>
<comment type="similarity">
    <text evidence="1">Belongs to the peptidase C40 family.</text>
</comment>
<dbReference type="InterPro" id="IPR000064">
    <property type="entry name" value="NLP_P60_dom"/>
</dbReference>
<dbReference type="RefSeq" id="WP_227180236.1">
    <property type="nucleotide sequence ID" value="NZ_JAJBZT010000003.1"/>
</dbReference>
<keyword evidence="2" id="KW-0645">Protease</keyword>
<evidence type="ECO:0000256" key="3">
    <source>
        <dbReference type="ARBA" id="ARBA00022801"/>
    </source>
</evidence>
<dbReference type="InterPro" id="IPR051202">
    <property type="entry name" value="Peptidase_C40"/>
</dbReference>
<dbReference type="Proteomes" id="UP001165395">
    <property type="component" value="Unassembled WGS sequence"/>
</dbReference>
<evidence type="ECO:0000259" key="5">
    <source>
        <dbReference type="PROSITE" id="PS51935"/>
    </source>
</evidence>
<keyword evidence="3" id="KW-0378">Hydrolase</keyword>
<accession>A0ABS8D5I5</accession>
<evidence type="ECO:0000313" key="7">
    <source>
        <dbReference type="Proteomes" id="UP001165395"/>
    </source>
</evidence>